<keyword evidence="3" id="KW-1185">Reference proteome</keyword>
<dbReference type="AlphaFoldDB" id="A0A179I5H5"/>
<feature type="chain" id="PRO_5008104181" evidence="1">
    <location>
        <begin position="18"/>
        <end position="96"/>
    </location>
</feature>
<evidence type="ECO:0000313" key="2">
    <source>
        <dbReference type="EMBL" id="OAQ96979.1"/>
    </source>
</evidence>
<name>A0A179I5H5_CORDF</name>
<evidence type="ECO:0000313" key="3">
    <source>
        <dbReference type="Proteomes" id="UP000243081"/>
    </source>
</evidence>
<reference evidence="2 3" key="1">
    <citation type="submission" date="2016-03" db="EMBL/GenBank/DDBJ databases">
        <title>Fine-scale spatial genetic structure of a fungal parasite of coffee scale insects.</title>
        <authorList>
            <person name="Jackson D."/>
            <person name="Zemenick K.A."/>
            <person name="Malloure B."/>
            <person name="Quandt C.A."/>
            <person name="James T.Y."/>
        </authorList>
    </citation>
    <scope>NUCLEOTIDE SEQUENCE [LARGE SCALE GENOMIC DNA]</scope>
    <source>
        <strain evidence="2 3">UM487</strain>
    </source>
</reference>
<gene>
    <name evidence="2" type="ORF">LLEC1_02223</name>
</gene>
<keyword evidence="1" id="KW-0732">Signal</keyword>
<protein>
    <submittedName>
        <fullName evidence="2">Uncharacterized protein</fullName>
    </submittedName>
</protein>
<evidence type="ECO:0000256" key="1">
    <source>
        <dbReference type="SAM" id="SignalP"/>
    </source>
</evidence>
<dbReference type="Proteomes" id="UP000243081">
    <property type="component" value="Unassembled WGS sequence"/>
</dbReference>
<feature type="signal peptide" evidence="1">
    <location>
        <begin position="1"/>
        <end position="17"/>
    </location>
</feature>
<dbReference type="OrthoDB" id="3354195at2759"/>
<sequence>MRFSASVFIALVGVAMAAPTSVETALNQPLAHKLLDQVQSGLPPQIVGAVGQALALVEQGVAVQTVDAYVKGMTDGAVPSLEKALGVADIQKVLQI</sequence>
<organism evidence="2 3">
    <name type="scientific">Cordyceps confragosa</name>
    <name type="common">Lecanicillium lecanii</name>
    <dbReference type="NCBI Taxonomy" id="2714763"/>
    <lineage>
        <taxon>Eukaryota</taxon>
        <taxon>Fungi</taxon>
        <taxon>Dikarya</taxon>
        <taxon>Ascomycota</taxon>
        <taxon>Pezizomycotina</taxon>
        <taxon>Sordariomycetes</taxon>
        <taxon>Hypocreomycetidae</taxon>
        <taxon>Hypocreales</taxon>
        <taxon>Cordycipitaceae</taxon>
        <taxon>Akanthomyces</taxon>
    </lineage>
</organism>
<proteinExistence type="predicted"/>
<comment type="caution">
    <text evidence="2">The sequence shown here is derived from an EMBL/GenBank/DDBJ whole genome shotgun (WGS) entry which is preliminary data.</text>
</comment>
<accession>A0A179I5H5</accession>
<dbReference type="EMBL" id="LUKN01003759">
    <property type="protein sequence ID" value="OAQ96979.1"/>
    <property type="molecule type" value="Genomic_DNA"/>
</dbReference>